<accession>A0A0G4HRT5</accession>
<protein>
    <submittedName>
        <fullName evidence="1">Uncharacterized protein</fullName>
    </submittedName>
</protein>
<gene>
    <name evidence="1" type="ORF">Cvel_30786</name>
</gene>
<name>A0A0G4HRT5_9ALVE</name>
<sequence>MSASEYMKEHECEGTDSAFFVTDSIFDVACLDTQGDADALEALWVLWVSPLPLAARELMGALDGGLGGASRLCTCICVEPDGVPAGVSLR</sequence>
<dbReference type="VEuPathDB" id="CryptoDB:Cvel_30786"/>
<dbReference type="EMBL" id="CDMZ01003631">
    <property type="protein sequence ID" value="CEM47067.1"/>
    <property type="molecule type" value="Genomic_DNA"/>
</dbReference>
<dbReference type="AlphaFoldDB" id="A0A0G4HRT5"/>
<evidence type="ECO:0000313" key="1">
    <source>
        <dbReference type="EMBL" id="CEM47067.1"/>
    </source>
</evidence>
<organism evidence="1">
    <name type="scientific">Chromera velia CCMP2878</name>
    <dbReference type="NCBI Taxonomy" id="1169474"/>
    <lineage>
        <taxon>Eukaryota</taxon>
        <taxon>Sar</taxon>
        <taxon>Alveolata</taxon>
        <taxon>Colpodellida</taxon>
        <taxon>Chromeraceae</taxon>
        <taxon>Chromera</taxon>
    </lineage>
</organism>
<reference evidence="1" key="1">
    <citation type="submission" date="2014-11" db="EMBL/GenBank/DDBJ databases">
        <authorList>
            <person name="Otto D Thomas"/>
            <person name="Naeem Raeece"/>
        </authorList>
    </citation>
    <scope>NUCLEOTIDE SEQUENCE</scope>
</reference>
<proteinExistence type="predicted"/>